<dbReference type="Proteomes" id="UP000031977">
    <property type="component" value="Unassembled WGS sequence"/>
</dbReference>
<dbReference type="SUPFAM" id="SSF55073">
    <property type="entry name" value="Nucleotide cyclase"/>
    <property type="match status" value="1"/>
</dbReference>
<feature type="transmembrane region" description="Helical" evidence="1">
    <location>
        <begin position="54"/>
        <end position="72"/>
    </location>
</feature>
<dbReference type="InterPro" id="IPR000160">
    <property type="entry name" value="GGDEF_dom"/>
</dbReference>
<feature type="transmembrane region" description="Helical" evidence="1">
    <location>
        <begin position="79"/>
        <end position="96"/>
    </location>
</feature>
<reference evidence="3 4" key="1">
    <citation type="submission" date="2015-01" db="EMBL/GenBank/DDBJ databases">
        <title>Draft genome of Vibrio mytili type strain CAIM 528.</title>
        <authorList>
            <person name="Gonzalez-Castillo A."/>
            <person name="Gomez-Gil B."/>
            <person name="Enciso-Ibarra J."/>
        </authorList>
    </citation>
    <scope>NUCLEOTIDE SEQUENCE [LARGE SCALE GENOMIC DNA]</scope>
    <source>
        <strain evidence="3 4">CAIM 528</strain>
    </source>
</reference>
<dbReference type="AlphaFoldDB" id="A0A0C3DG88"/>
<keyword evidence="1" id="KW-0472">Membrane</keyword>
<protein>
    <recommendedName>
        <fullName evidence="2">GGDEF domain-containing protein</fullName>
    </recommendedName>
</protein>
<organism evidence="3 4">
    <name type="scientific">Vibrio mytili</name>
    <dbReference type="NCBI Taxonomy" id="50718"/>
    <lineage>
        <taxon>Bacteria</taxon>
        <taxon>Pseudomonadati</taxon>
        <taxon>Pseudomonadota</taxon>
        <taxon>Gammaproteobacteria</taxon>
        <taxon>Vibrionales</taxon>
        <taxon>Vibrionaceae</taxon>
        <taxon>Vibrio</taxon>
    </lineage>
</organism>
<evidence type="ECO:0000259" key="2">
    <source>
        <dbReference type="PROSITE" id="PS50887"/>
    </source>
</evidence>
<dbReference type="NCBIfam" id="TIGR00254">
    <property type="entry name" value="GGDEF"/>
    <property type="match status" value="1"/>
</dbReference>
<gene>
    <name evidence="3" type="ORF">SU60_13930</name>
</gene>
<dbReference type="InterPro" id="IPR043128">
    <property type="entry name" value="Rev_trsase/Diguanyl_cyclase"/>
</dbReference>
<sequence length="362" mass="40580">MAKEVHSFVADRLSEVVHTKHHRQRTMIFALTMFGIVFLASFSVYCFYEGKILLASTLAIYTAFSLLTIWLLRTWSTIGLFFLTGIIYSLSLYLIYSGGFEGTGPLWVYPLAAIGIFINSFKHGIILSFLFVVVVFLTFALQLPVYEYSSVTCIRFVITLIALSGMCHILIYFQSQMDDYILKMHKEGVHELAYIDSLTKLANRSSFNSILHHSNQLTHTHRNALIYIDLDNFKSINDNYGHSYGDIVLSEFGTKLKELIQSRLGDNVGPYDVARIGGDEFAIYVKKYVDKKHVVSLAEEIIALFASTQLKSLQEVVNDVSASIGIVFADTKSSDLGECLTIADKAMYQAKMAGKGTVRIAS</sequence>
<proteinExistence type="predicted"/>
<dbReference type="Pfam" id="PF00990">
    <property type="entry name" value="GGDEF"/>
    <property type="match status" value="1"/>
</dbReference>
<feature type="transmembrane region" description="Helical" evidence="1">
    <location>
        <begin position="28"/>
        <end position="48"/>
    </location>
</feature>
<keyword evidence="1" id="KW-0812">Transmembrane</keyword>
<dbReference type="STRING" id="50718.SU60_13930"/>
<name>A0A0C3DG88_9VIBR</name>
<evidence type="ECO:0000313" key="4">
    <source>
        <dbReference type="Proteomes" id="UP000031977"/>
    </source>
</evidence>
<comment type="caution">
    <text evidence="3">The sequence shown here is derived from an EMBL/GenBank/DDBJ whole genome shotgun (WGS) entry which is preliminary data.</text>
</comment>
<feature type="domain" description="GGDEF" evidence="2">
    <location>
        <begin position="221"/>
        <end position="362"/>
    </location>
</feature>
<dbReference type="CDD" id="cd01949">
    <property type="entry name" value="GGDEF"/>
    <property type="match status" value="1"/>
</dbReference>
<keyword evidence="4" id="KW-1185">Reference proteome</keyword>
<dbReference type="SMART" id="SM00267">
    <property type="entry name" value="GGDEF"/>
    <property type="match status" value="1"/>
</dbReference>
<accession>A0A0C3DG88</accession>
<dbReference type="PANTHER" id="PTHR46663">
    <property type="entry name" value="DIGUANYLATE CYCLASE DGCT-RELATED"/>
    <property type="match status" value="1"/>
</dbReference>
<feature type="transmembrane region" description="Helical" evidence="1">
    <location>
        <begin position="154"/>
        <end position="173"/>
    </location>
</feature>
<evidence type="ECO:0000313" key="3">
    <source>
        <dbReference type="EMBL" id="KIN10394.1"/>
    </source>
</evidence>
<dbReference type="InterPro" id="IPR029787">
    <property type="entry name" value="Nucleotide_cyclase"/>
</dbReference>
<evidence type="ECO:0000256" key="1">
    <source>
        <dbReference type="SAM" id="Phobius"/>
    </source>
</evidence>
<keyword evidence="1" id="KW-1133">Transmembrane helix</keyword>
<dbReference type="OrthoDB" id="9812260at2"/>
<dbReference type="RefSeq" id="WP_041156044.1">
    <property type="nucleotide sequence ID" value="NZ_CBCRVP010000001.1"/>
</dbReference>
<dbReference type="PANTHER" id="PTHR46663:SF2">
    <property type="entry name" value="GGDEF DOMAIN-CONTAINING PROTEIN"/>
    <property type="match status" value="1"/>
</dbReference>
<dbReference type="Gene3D" id="3.30.70.270">
    <property type="match status" value="1"/>
</dbReference>
<dbReference type="InterPro" id="IPR052163">
    <property type="entry name" value="DGC-Regulatory_Protein"/>
</dbReference>
<feature type="transmembrane region" description="Helical" evidence="1">
    <location>
        <begin position="125"/>
        <end position="142"/>
    </location>
</feature>
<dbReference type="PROSITE" id="PS50887">
    <property type="entry name" value="GGDEF"/>
    <property type="match status" value="1"/>
</dbReference>
<dbReference type="EMBL" id="JXOK01000050">
    <property type="protein sequence ID" value="KIN10394.1"/>
    <property type="molecule type" value="Genomic_DNA"/>
</dbReference>